<evidence type="ECO:0000256" key="3">
    <source>
        <dbReference type="ARBA" id="ARBA00009045"/>
    </source>
</evidence>
<evidence type="ECO:0000256" key="6">
    <source>
        <dbReference type="ARBA" id="ARBA00022692"/>
    </source>
</evidence>
<keyword evidence="5" id="KW-0645">Protease</keyword>
<evidence type="ECO:0000256" key="1">
    <source>
        <dbReference type="ARBA" id="ARBA00000156"/>
    </source>
</evidence>
<sequence length="269" mass="29710">MPSAASIPQFNPARLRSYLFRLPLCTRIFLAIIVAFWFASISGGFQHWTTLTPEEVFAGGAYRLNTYPFLHRGIIHAVINIIALTPLLERFESEHGTLVTLVLFTGPFSTIPGVLYVLTNLFVLHTNTSACGASIWTFLLFSAQCVIQSRTTPYLPLPIPSPYRIPTATLPLITMLLTWLFVPYTSLLGHICGSAVGYLWGLGYIRFLAPPEKVLRWIETKFNPLARIPHYVSVDQKVFGRYGVLPSVANGVPLSTLEAGGRRAGSGTV</sequence>
<organism evidence="12 13">
    <name type="scientific">Trichodelitschia bisporula</name>
    <dbReference type="NCBI Taxonomy" id="703511"/>
    <lineage>
        <taxon>Eukaryota</taxon>
        <taxon>Fungi</taxon>
        <taxon>Dikarya</taxon>
        <taxon>Ascomycota</taxon>
        <taxon>Pezizomycotina</taxon>
        <taxon>Dothideomycetes</taxon>
        <taxon>Dothideomycetes incertae sedis</taxon>
        <taxon>Phaeotrichales</taxon>
        <taxon>Phaeotrichaceae</taxon>
        <taxon>Trichodelitschia</taxon>
    </lineage>
</organism>
<evidence type="ECO:0000313" key="12">
    <source>
        <dbReference type="EMBL" id="KAF2399907.1"/>
    </source>
</evidence>
<protein>
    <recommendedName>
        <fullName evidence="4">rhomboid protease</fullName>
        <ecNumber evidence="4">3.4.21.105</ecNumber>
    </recommendedName>
</protein>
<comment type="similarity">
    <text evidence="3">Belongs to the peptidase S54 family.</text>
</comment>
<evidence type="ECO:0000256" key="10">
    <source>
        <dbReference type="SAM" id="Phobius"/>
    </source>
</evidence>
<evidence type="ECO:0000259" key="11">
    <source>
        <dbReference type="Pfam" id="PF01694"/>
    </source>
</evidence>
<feature type="transmembrane region" description="Helical" evidence="10">
    <location>
        <begin position="163"/>
        <end position="182"/>
    </location>
</feature>
<keyword evidence="13" id="KW-1185">Reference proteome</keyword>
<evidence type="ECO:0000256" key="8">
    <source>
        <dbReference type="ARBA" id="ARBA00022989"/>
    </source>
</evidence>
<name>A0A6G1HVN9_9PEZI</name>
<dbReference type="SUPFAM" id="SSF144091">
    <property type="entry name" value="Rhomboid-like"/>
    <property type="match status" value="1"/>
</dbReference>
<comment type="subcellular location">
    <subcellularLocation>
        <location evidence="2">Membrane</location>
        <topology evidence="2">Multi-pass membrane protein</topology>
    </subcellularLocation>
</comment>
<dbReference type="InterPro" id="IPR022764">
    <property type="entry name" value="Peptidase_S54_rhomboid_dom"/>
</dbReference>
<dbReference type="Pfam" id="PF01694">
    <property type="entry name" value="Rhomboid"/>
    <property type="match status" value="1"/>
</dbReference>
<feature type="transmembrane region" description="Helical" evidence="10">
    <location>
        <begin position="24"/>
        <end position="49"/>
    </location>
</feature>
<feature type="transmembrane region" description="Helical" evidence="10">
    <location>
        <begin position="95"/>
        <end position="116"/>
    </location>
</feature>
<keyword evidence="7" id="KW-0378">Hydrolase</keyword>
<feature type="transmembrane region" description="Helical" evidence="10">
    <location>
        <begin position="122"/>
        <end position="142"/>
    </location>
</feature>
<dbReference type="AlphaFoldDB" id="A0A6G1HVN9"/>
<gene>
    <name evidence="12" type="ORF">EJ06DRAFT_494686</name>
</gene>
<evidence type="ECO:0000256" key="9">
    <source>
        <dbReference type="ARBA" id="ARBA00023136"/>
    </source>
</evidence>
<dbReference type="PANTHER" id="PTHR43066">
    <property type="entry name" value="RHOMBOID-RELATED PROTEIN"/>
    <property type="match status" value="1"/>
</dbReference>
<feature type="transmembrane region" description="Helical" evidence="10">
    <location>
        <begin position="188"/>
        <end position="209"/>
    </location>
</feature>
<dbReference type="GO" id="GO:0016020">
    <property type="term" value="C:membrane"/>
    <property type="evidence" value="ECO:0007669"/>
    <property type="project" value="UniProtKB-SubCell"/>
</dbReference>
<dbReference type="PANTHER" id="PTHR43066:SF1">
    <property type="entry name" value="RHOMBOID PROTEIN 2"/>
    <property type="match status" value="1"/>
</dbReference>
<keyword evidence="6 10" id="KW-0812">Transmembrane</keyword>
<dbReference type="GO" id="GO:0006508">
    <property type="term" value="P:proteolysis"/>
    <property type="evidence" value="ECO:0007669"/>
    <property type="project" value="UniProtKB-KW"/>
</dbReference>
<reference evidence="12" key="1">
    <citation type="journal article" date="2020" name="Stud. Mycol.">
        <title>101 Dothideomycetes genomes: a test case for predicting lifestyles and emergence of pathogens.</title>
        <authorList>
            <person name="Haridas S."/>
            <person name="Albert R."/>
            <person name="Binder M."/>
            <person name="Bloem J."/>
            <person name="Labutti K."/>
            <person name="Salamov A."/>
            <person name="Andreopoulos B."/>
            <person name="Baker S."/>
            <person name="Barry K."/>
            <person name="Bills G."/>
            <person name="Bluhm B."/>
            <person name="Cannon C."/>
            <person name="Castanera R."/>
            <person name="Culley D."/>
            <person name="Daum C."/>
            <person name="Ezra D."/>
            <person name="Gonzalez J."/>
            <person name="Henrissat B."/>
            <person name="Kuo A."/>
            <person name="Liang C."/>
            <person name="Lipzen A."/>
            <person name="Lutzoni F."/>
            <person name="Magnuson J."/>
            <person name="Mondo S."/>
            <person name="Nolan M."/>
            <person name="Ohm R."/>
            <person name="Pangilinan J."/>
            <person name="Park H.-J."/>
            <person name="Ramirez L."/>
            <person name="Alfaro M."/>
            <person name="Sun H."/>
            <person name="Tritt A."/>
            <person name="Yoshinaga Y."/>
            <person name="Zwiers L.-H."/>
            <person name="Turgeon B."/>
            <person name="Goodwin S."/>
            <person name="Spatafora J."/>
            <person name="Crous P."/>
            <person name="Grigoriev I."/>
        </authorList>
    </citation>
    <scope>NUCLEOTIDE SEQUENCE</scope>
    <source>
        <strain evidence="12">CBS 262.69</strain>
    </source>
</reference>
<evidence type="ECO:0000256" key="2">
    <source>
        <dbReference type="ARBA" id="ARBA00004141"/>
    </source>
</evidence>
<evidence type="ECO:0000256" key="5">
    <source>
        <dbReference type="ARBA" id="ARBA00022670"/>
    </source>
</evidence>
<dbReference type="Proteomes" id="UP000799640">
    <property type="component" value="Unassembled WGS sequence"/>
</dbReference>
<dbReference type="OrthoDB" id="10257275at2759"/>
<keyword evidence="9 10" id="KW-0472">Membrane</keyword>
<proteinExistence type="inferred from homology"/>
<dbReference type="InterPro" id="IPR035952">
    <property type="entry name" value="Rhomboid-like_sf"/>
</dbReference>
<accession>A0A6G1HVN9</accession>
<dbReference type="GO" id="GO:0004252">
    <property type="term" value="F:serine-type endopeptidase activity"/>
    <property type="evidence" value="ECO:0007669"/>
    <property type="project" value="InterPro"/>
</dbReference>
<feature type="domain" description="Peptidase S54 rhomboid" evidence="11">
    <location>
        <begin position="60"/>
        <end position="205"/>
    </location>
</feature>
<dbReference type="EMBL" id="ML996696">
    <property type="protein sequence ID" value="KAF2399907.1"/>
    <property type="molecule type" value="Genomic_DNA"/>
</dbReference>
<comment type="catalytic activity">
    <reaction evidence="1">
        <text>Cleaves type-1 transmembrane domains using a catalytic dyad composed of serine and histidine that are contributed by different transmembrane domains.</text>
        <dbReference type="EC" id="3.4.21.105"/>
    </reaction>
</comment>
<evidence type="ECO:0000313" key="13">
    <source>
        <dbReference type="Proteomes" id="UP000799640"/>
    </source>
</evidence>
<keyword evidence="8 10" id="KW-1133">Transmembrane helix</keyword>
<dbReference type="Gene3D" id="1.20.1540.10">
    <property type="entry name" value="Rhomboid-like"/>
    <property type="match status" value="1"/>
</dbReference>
<feature type="transmembrane region" description="Helical" evidence="10">
    <location>
        <begin position="69"/>
        <end position="88"/>
    </location>
</feature>
<evidence type="ECO:0000256" key="7">
    <source>
        <dbReference type="ARBA" id="ARBA00022801"/>
    </source>
</evidence>
<evidence type="ECO:0000256" key="4">
    <source>
        <dbReference type="ARBA" id="ARBA00013039"/>
    </source>
</evidence>
<dbReference type="EC" id="3.4.21.105" evidence="4"/>